<protein>
    <submittedName>
        <fullName evidence="3">TIGR01244 family phosphatase</fullName>
    </submittedName>
</protein>
<dbReference type="InterPro" id="IPR005939">
    <property type="entry name" value="BLH_phosphatase-like"/>
</dbReference>
<gene>
    <name evidence="3" type="ORF">ELY38_00230</name>
</gene>
<feature type="domain" description="Beta-lactamase hydrolase-like protein phosphatase-like" evidence="2">
    <location>
        <begin position="2"/>
        <end position="109"/>
    </location>
</feature>
<evidence type="ECO:0000313" key="3">
    <source>
        <dbReference type="EMBL" id="RUR34918.1"/>
    </source>
</evidence>
<evidence type="ECO:0000259" key="2">
    <source>
        <dbReference type="Pfam" id="PF04273"/>
    </source>
</evidence>
<keyword evidence="4" id="KW-1185">Reference proteome</keyword>
<dbReference type="GO" id="GO:0016787">
    <property type="term" value="F:hydrolase activity"/>
    <property type="evidence" value="ECO:0007669"/>
    <property type="project" value="InterPro"/>
</dbReference>
<sequence length="142" mass="15743">MDIKPLDDRLYVTAQPRLDELEQLAEQGFRTIISNRPRGESDDQPDPDALKAKAESLGMVWHEVPVKPGKYSQQDIAAFADALELSPTPVIGFCRTGTRVAHLWAYSQVSHRPISELVGAAKSAGYDLEPLRESLENQANDN</sequence>
<dbReference type="SUPFAM" id="SSF52799">
    <property type="entry name" value="(Phosphotyrosine protein) phosphatases II"/>
    <property type="match status" value="1"/>
</dbReference>
<reference evidence="3 4" key="1">
    <citation type="submission" date="2018-12" db="EMBL/GenBank/DDBJ databases">
        <title>three novel Halomonas strain isolated from plants.</title>
        <authorList>
            <person name="Sun C."/>
        </authorList>
    </citation>
    <scope>NUCLEOTIDE SEQUENCE [LARGE SCALE GENOMIC DNA]</scope>
    <source>
        <strain evidence="3 4">JCM 18142</strain>
    </source>
</reference>
<dbReference type="OrthoDB" id="9802771at2"/>
<name>A0A3S1DV60_9GAMM</name>
<dbReference type="NCBIfam" id="TIGR01244">
    <property type="entry name" value="TIGR01244 family sulfur transferase"/>
    <property type="match status" value="1"/>
</dbReference>
<feature type="region of interest" description="Disordered" evidence="1">
    <location>
        <begin position="32"/>
        <end position="53"/>
    </location>
</feature>
<dbReference type="Gene3D" id="3.90.190.10">
    <property type="entry name" value="Protein tyrosine phosphatase superfamily"/>
    <property type="match status" value="1"/>
</dbReference>
<evidence type="ECO:0000313" key="4">
    <source>
        <dbReference type="Proteomes" id="UP000287023"/>
    </source>
</evidence>
<organism evidence="3 4">
    <name type="scientific">Vreelandella nanhaiensis</name>
    <dbReference type="NCBI Taxonomy" id="1258546"/>
    <lineage>
        <taxon>Bacteria</taxon>
        <taxon>Pseudomonadati</taxon>
        <taxon>Pseudomonadota</taxon>
        <taxon>Gammaproteobacteria</taxon>
        <taxon>Oceanospirillales</taxon>
        <taxon>Halomonadaceae</taxon>
        <taxon>Vreelandella</taxon>
    </lineage>
</organism>
<dbReference type="AlphaFoldDB" id="A0A3S1DV60"/>
<comment type="caution">
    <text evidence="3">The sequence shown here is derived from an EMBL/GenBank/DDBJ whole genome shotgun (WGS) entry which is preliminary data.</text>
</comment>
<proteinExistence type="predicted"/>
<dbReference type="RefSeq" id="WP_035557861.1">
    <property type="nucleotide sequence ID" value="NZ_RZHF01000001.1"/>
</dbReference>
<evidence type="ECO:0000256" key="1">
    <source>
        <dbReference type="SAM" id="MobiDB-lite"/>
    </source>
</evidence>
<dbReference type="InterPro" id="IPR029021">
    <property type="entry name" value="Prot-tyrosine_phosphatase-like"/>
</dbReference>
<dbReference type="Proteomes" id="UP000287023">
    <property type="component" value="Unassembled WGS sequence"/>
</dbReference>
<accession>A0A3S1DV60</accession>
<dbReference type="EMBL" id="RZHF01000001">
    <property type="protein sequence ID" value="RUR34918.1"/>
    <property type="molecule type" value="Genomic_DNA"/>
</dbReference>
<dbReference type="Pfam" id="PF04273">
    <property type="entry name" value="BLH_phosphatase"/>
    <property type="match status" value="1"/>
</dbReference>